<accession>A0A5S5C3F7</accession>
<name>A0A5S5C3F7_9FLAO</name>
<evidence type="ECO:0008006" key="3">
    <source>
        <dbReference type="Google" id="ProtNLM"/>
    </source>
</evidence>
<dbReference type="AlphaFoldDB" id="A0A5S5C3F7"/>
<dbReference type="Proteomes" id="UP000324376">
    <property type="component" value="Unassembled WGS sequence"/>
</dbReference>
<protein>
    <recommendedName>
        <fullName evidence="3">PKD domain-containing protein</fullName>
    </recommendedName>
</protein>
<dbReference type="EMBL" id="VNHU01000006">
    <property type="protein sequence ID" value="TYP72860.1"/>
    <property type="molecule type" value="Genomic_DNA"/>
</dbReference>
<gene>
    <name evidence="1" type="ORF">BD809_106110</name>
</gene>
<keyword evidence="2" id="KW-1185">Reference proteome</keyword>
<proteinExistence type="predicted"/>
<comment type="caution">
    <text evidence="1">The sequence shown here is derived from an EMBL/GenBank/DDBJ whole genome shotgun (WGS) entry which is preliminary data.</text>
</comment>
<evidence type="ECO:0000313" key="2">
    <source>
        <dbReference type="Proteomes" id="UP000324376"/>
    </source>
</evidence>
<reference evidence="1 2" key="1">
    <citation type="submission" date="2019-07" db="EMBL/GenBank/DDBJ databases">
        <title>Genomic Encyclopedia of Archaeal and Bacterial Type Strains, Phase II (KMG-II): from individual species to whole genera.</title>
        <authorList>
            <person name="Goeker M."/>
        </authorList>
    </citation>
    <scope>NUCLEOTIDE SEQUENCE [LARGE SCALE GENOMIC DNA]</scope>
    <source>
        <strain evidence="1 2">DSM 17527</strain>
    </source>
</reference>
<sequence>MLSLGVIVSCVNDDTTISTTNEPALYDQSIHLVSVLNDFSKNIAQQPETDQCFSFKYPIKLSYNTDATVELNSYAGLRTTITNQSDNFNIVGLVFPIEISFPENLATLKITSENEFLEVLNNCRIRSFRTEFNEFYNRCFDLDFPFSILQSNNQPTVINTSQEFNIFLQSQQTGFQPVFDFPITLIDKETQVKRTVATYYEIYQTINSCPDIFELCPAYDFSVESTSSLELTSTFVRSNPTSIEFSPYTWSVDGVAVKSDGGASGNNLLEYSFSQPGFYTVCIESQEACLDATQFCKEIVVPEYCAPLSFISSQVTNSLEFNFTADFADRDALQYSWFIDGVLIEANDGGLLGDNVFNFTFAPGSHTVCIEAVSASCPQGMEYCEEIIVPEYCSLLSFVASQVPNSLDYTFTADFKDRDVQKYNWLINGVLIEADDGGPTGDNLLNYTFAPGSYTVCIEAVSASCPQGMQYCMQIEVAPICPQLEFTYEKLLLLPLYSFTADFPEKNDVTYSWYIDNVFIEEDGGGVGGDNVMQYNLLVGVYEVCIRYQSPECPDGIEFCETVTVL</sequence>
<organism evidence="1 2">
    <name type="scientific">Aquimarina intermedia</name>
    <dbReference type="NCBI Taxonomy" id="350814"/>
    <lineage>
        <taxon>Bacteria</taxon>
        <taxon>Pseudomonadati</taxon>
        <taxon>Bacteroidota</taxon>
        <taxon>Flavobacteriia</taxon>
        <taxon>Flavobacteriales</taxon>
        <taxon>Flavobacteriaceae</taxon>
        <taxon>Aquimarina</taxon>
    </lineage>
</organism>
<evidence type="ECO:0000313" key="1">
    <source>
        <dbReference type="EMBL" id="TYP72860.1"/>
    </source>
</evidence>